<dbReference type="Proteomes" id="UP000397656">
    <property type="component" value="Chromosome 2"/>
</dbReference>
<evidence type="ECO:0000256" key="2">
    <source>
        <dbReference type="ARBA" id="ARBA00022448"/>
    </source>
</evidence>
<evidence type="ECO:0000256" key="6">
    <source>
        <dbReference type="ARBA" id="ARBA00023136"/>
    </source>
</evidence>
<reference evidence="8 9" key="1">
    <citation type="submission" date="2020-10" db="EMBL/GenBank/DDBJ databases">
        <title>Complete genome sequence of Cupriavidus basilensis CCUG 49340T.</title>
        <authorList>
            <person name="Salva-Serra F."/>
            <person name="Donoso R.A."/>
            <person name="Cho K.H."/>
            <person name="Yoo J.A."/>
            <person name="Lee K."/>
            <person name="Yoon S.-H."/>
            <person name="Perez-Pantoja D."/>
            <person name="Moore E.R.B."/>
        </authorList>
    </citation>
    <scope>NUCLEOTIDE SEQUENCE [LARGE SCALE GENOMIC DNA]</scope>
    <source>
        <strain evidence="9">CCUG 49340</strain>
    </source>
</reference>
<dbReference type="Pfam" id="PF04632">
    <property type="entry name" value="FUSC"/>
    <property type="match status" value="1"/>
</dbReference>
<feature type="transmembrane region" description="Helical" evidence="7">
    <location>
        <begin position="162"/>
        <end position="181"/>
    </location>
</feature>
<dbReference type="EMBL" id="CP062804">
    <property type="protein sequence ID" value="QOT81258.1"/>
    <property type="molecule type" value="Genomic_DNA"/>
</dbReference>
<sequence>MLPRITHLLARVHPVLRRVLRPVLDPARRYRHAKVIHACRVALGLLTSIALTTGIQLPHGEWASITLLVVIGGLQHHGNIRKKAAERALGTLIGAGAGLVIILQQSYLHAPLLSYALIVIACAVCAYHAIGKGGYVALLSAITIFIVAGHGENVIADGLWRAADVLIGIAIALLFSFALPLHATYTWRYKLAEALRSCARMHTAIVNDAGFDRAVLQRAMVLQGNLLVQLRSLMPSVAKEINVSMEQLEAIQHGMRVCISLLEVLAATRPCVDDDEDKAFVRDHLAQENHRVSTMLIGMARALTHGVVARLAPRGSCSLAQVAGTVAPQWAGYISLTLRLSDEFDDLRQRLAAIADRWNI</sequence>
<dbReference type="AlphaFoldDB" id="A0A7M2H8S0"/>
<keyword evidence="5 7" id="KW-1133">Transmembrane helix</keyword>
<proteinExistence type="predicted"/>
<keyword evidence="3" id="KW-1003">Cell membrane</keyword>
<feature type="transmembrane region" description="Helical" evidence="7">
    <location>
        <begin position="38"/>
        <end position="56"/>
    </location>
</feature>
<protein>
    <submittedName>
        <fullName evidence="8">FUSC family protein</fullName>
    </submittedName>
</protein>
<dbReference type="GO" id="GO:0022857">
    <property type="term" value="F:transmembrane transporter activity"/>
    <property type="evidence" value="ECO:0007669"/>
    <property type="project" value="InterPro"/>
</dbReference>
<evidence type="ECO:0000256" key="1">
    <source>
        <dbReference type="ARBA" id="ARBA00004651"/>
    </source>
</evidence>
<evidence type="ECO:0000313" key="9">
    <source>
        <dbReference type="Proteomes" id="UP000397656"/>
    </source>
</evidence>
<evidence type="ECO:0000256" key="3">
    <source>
        <dbReference type="ARBA" id="ARBA00022475"/>
    </source>
</evidence>
<accession>A0A7M2H8S0</accession>
<dbReference type="GeneID" id="98403800"/>
<comment type="subcellular location">
    <subcellularLocation>
        <location evidence="1">Cell membrane</location>
        <topology evidence="1">Multi-pass membrane protein</topology>
    </subcellularLocation>
</comment>
<feature type="transmembrane region" description="Helical" evidence="7">
    <location>
        <begin position="112"/>
        <end position="130"/>
    </location>
</feature>
<feature type="transmembrane region" description="Helical" evidence="7">
    <location>
        <begin position="137"/>
        <end position="156"/>
    </location>
</feature>
<evidence type="ECO:0000313" key="8">
    <source>
        <dbReference type="EMBL" id="QOT81258.1"/>
    </source>
</evidence>
<organism evidence="8 9">
    <name type="scientific">Cupriavidus basilensis</name>
    <dbReference type="NCBI Taxonomy" id="68895"/>
    <lineage>
        <taxon>Bacteria</taxon>
        <taxon>Pseudomonadati</taxon>
        <taxon>Pseudomonadota</taxon>
        <taxon>Betaproteobacteria</taxon>
        <taxon>Burkholderiales</taxon>
        <taxon>Burkholderiaceae</taxon>
        <taxon>Cupriavidus</taxon>
    </lineage>
</organism>
<gene>
    <name evidence="8" type="ORF">F7R26_022985</name>
</gene>
<name>A0A7M2H8S0_9BURK</name>
<evidence type="ECO:0000256" key="4">
    <source>
        <dbReference type="ARBA" id="ARBA00022692"/>
    </source>
</evidence>
<keyword evidence="6 7" id="KW-0472">Membrane</keyword>
<dbReference type="GO" id="GO:0005886">
    <property type="term" value="C:plasma membrane"/>
    <property type="evidence" value="ECO:0007669"/>
    <property type="project" value="UniProtKB-SubCell"/>
</dbReference>
<evidence type="ECO:0000256" key="7">
    <source>
        <dbReference type="SAM" id="Phobius"/>
    </source>
</evidence>
<dbReference type="InterPro" id="IPR006726">
    <property type="entry name" value="PHBA_efflux_AaeB/fusaric-R"/>
</dbReference>
<dbReference type="PANTHER" id="PTHR30509">
    <property type="entry name" value="P-HYDROXYBENZOIC ACID EFFLUX PUMP SUBUNIT-RELATED"/>
    <property type="match status" value="1"/>
</dbReference>
<keyword evidence="2" id="KW-0813">Transport</keyword>
<dbReference type="RefSeq" id="WP_170301762.1">
    <property type="nucleotide sequence ID" value="NZ_CP062804.1"/>
</dbReference>
<dbReference type="PANTHER" id="PTHR30509:SF9">
    <property type="entry name" value="MULTIDRUG RESISTANCE PROTEIN MDTO"/>
    <property type="match status" value="1"/>
</dbReference>
<evidence type="ECO:0000256" key="5">
    <source>
        <dbReference type="ARBA" id="ARBA00022989"/>
    </source>
</evidence>
<keyword evidence="4 7" id="KW-0812">Transmembrane</keyword>
<feature type="transmembrane region" description="Helical" evidence="7">
    <location>
        <begin position="87"/>
        <end position="106"/>
    </location>
</feature>